<evidence type="ECO:0000256" key="8">
    <source>
        <dbReference type="ARBA" id="ARBA00023136"/>
    </source>
</evidence>
<feature type="transmembrane region" description="Helical" evidence="9">
    <location>
        <begin position="42"/>
        <end position="62"/>
    </location>
</feature>
<dbReference type="InterPro" id="IPR008389">
    <property type="entry name" value="ATPase_V0-cplx_e1/e2_su"/>
</dbReference>
<evidence type="ECO:0000256" key="7">
    <source>
        <dbReference type="ARBA" id="ARBA00023065"/>
    </source>
</evidence>
<comment type="subcellular location">
    <subcellularLocation>
        <location evidence="1">Endomembrane system</location>
        <topology evidence="1">Multi-pass membrane protein</topology>
    </subcellularLocation>
</comment>
<dbReference type="EMBL" id="JAQQWM010000006">
    <property type="protein sequence ID" value="KAK8059640.1"/>
    <property type="molecule type" value="Genomic_DNA"/>
</dbReference>
<evidence type="ECO:0000313" key="11">
    <source>
        <dbReference type="Proteomes" id="UP001446871"/>
    </source>
</evidence>
<feature type="non-terminal residue" evidence="10">
    <location>
        <position position="1"/>
    </location>
</feature>
<comment type="caution">
    <text evidence="10">The sequence shown here is derived from an EMBL/GenBank/DDBJ whole genome shotgun (WGS) entry which is preliminary data.</text>
</comment>
<evidence type="ECO:0000256" key="3">
    <source>
        <dbReference type="ARBA" id="ARBA00022448"/>
    </source>
</evidence>
<dbReference type="Proteomes" id="UP001446871">
    <property type="component" value="Unassembled WGS sequence"/>
</dbReference>
<dbReference type="Pfam" id="PF05493">
    <property type="entry name" value="ATP_synt_H"/>
    <property type="match status" value="1"/>
</dbReference>
<evidence type="ECO:0000256" key="2">
    <source>
        <dbReference type="ARBA" id="ARBA00008328"/>
    </source>
</evidence>
<evidence type="ECO:0000256" key="6">
    <source>
        <dbReference type="ARBA" id="ARBA00022989"/>
    </source>
</evidence>
<evidence type="ECO:0000256" key="1">
    <source>
        <dbReference type="ARBA" id="ARBA00004127"/>
    </source>
</evidence>
<gene>
    <name evidence="10" type="ORF">PG996_009570</name>
</gene>
<evidence type="ECO:0000313" key="10">
    <source>
        <dbReference type="EMBL" id="KAK8059640.1"/>
    </source>
</evidence>
<sequence>LTQTLHNNRYSVFIGAIIVAAFCAAAWFLAPKGENQTTWRSSLIIAFVACYLMWFITFMAQLNPLIEPRSGTVRAGYEHE</sequence>
<keyword evidence="11" id="KW-1185">Reference proteome</keyword>
<evidence type="ECO:0000256" key="4">
    <source>
        <dbReference type="ARBA" id="ARBA00022692"/>
    </source>
</evidence>
<keyword evidence="8 9" id="KW-0472">Membrane</keyword>
<dbReference type="PANTHER" id="PTHR12263">
    <property type="entry name" value="VACUOLAR ATP SYNTHASE SUBUNIT H"/>
    <property type="match status" value="1"/>
</dbReference>
<comment type="similarity">
    <text evidence="2">Belongs to the V-ATPase e1/e2 subunit family.</text>
</comment>
<keyword evidence="7" id="KW-0406">Ion transport</keyword>
<keyword evidence="3" id="KW-0813">Transport</keyword>
<proteinExistence type="inferred from homology"/>
<evidence type="ECO:0000256" key="5">
    <source>
        <dbReference type="ARBA" id="ARBA00022781"/>
    </source>
</evidence>
<dbReference type="PANTHER" id="PTHR12263:SF0">
    <property type="entry name" value="V-TYPE PROTON ATPASE SUBUNIT"/>
    <property type="match status" value="1"/>
</dbReference>
<keyword evidence="5" id="KW-0375">Hydrogen ion transport</keyword>
<feature type="transmembrane region" description="Helical" evidence="9">
    <location>
        <begin position="12"/>
        <end position="30"/>
    </location>
</feature>
<keyword evidence="6 9" id="KW-1133">Transmembrane helix</keyword>
<reference evidence="10 11" key="1">
    <citation type="submission" date="2023-01" db="EMBL/GenBank/DDBJ databases">
        <title>Analysis of 21 Apiospora genomes using comparative genomics revels a genus with tremendous synthesis potential of carbohydrate active enzymes and secondary metabolites.</title>
        <authorList>
            <person name="Sorensen T."/>
        </authorList>
    </citation>
    <scope>NUCLEOTIDE SEQUENCE [LARGE SCALE GENOMIC DNA]</scope>
    <source>
        <strain evidence="10 11">CBS 83171</strain>
    </source>
</reference>
<accession>A0ABR1UL58</accession>
<evidence type="ECO:0000256" key="9">
    <source>
        <dbReference type="SAM" id="Phobius"/>
    </source>
</evidence>
<keyword evidence="4 9" id="KW-0812">Transmembrane</keyword>
<organism evidence="10 11">
    <name type="scientific">Apiospora saccharicola</name>
    <dbReference type="NCBI Taxonomy" id="335842"/>
    <lineage>
        <taxon>Eukaryota</taxon>
        <taxon>Fungi</taxon>
        <taxon>Dikarya</taxon>
        <taxon>Ascomycota</taxon>
        <taxon>Pezizomycotina</taxon>
        <taxon>Sordariomycetes</taxon>
        <taxon>Xylariomycetidae</taxon>
        <taxon>Amphisphaeriales</taxon>
        <taxon>Apiosporaceae</taxon>
        <taxon>Apiospora</taxon>
    </lineage>
</organism>
<name>A0ABR1UL58_9PEZI</name>
<protein>
    <submittedName>
        <fullName evidence="10">Oxidoreductase YfjR</fullName>
    </submittedName>
</protein>